<dbReference type="Pfam" id="PF00082">
    <property type="entry name" value="Peptidase_S8"/>
    <property type="match status" value="1"/>
</dbReference>
<evidence type="ECO:0000313" key="9">
    <source>
        <dbReference type="Proteomes" id="UP000595220"/>
    </source>
</evidence>
<protein>
    <submittedName>
        <fullName evidence="8">S8 family serine peptidase</fullName>
    </submittedName>
</protein>
<accession>A0AAP9YCV9</accession>
<dbReference type="InterPro" id="IPR000209">
    <property type="entry name" value="Peptidase_S8/S53_dom"/>
</dbReference>
<proteinExistence type="inferred from homology"/>
<dbReference type="InterPro" id="IPR022398">
    <property type="entry name" value="Peptidase_S8_His-AS"/>
</dbReference>
<evidence type="ECO:0000256" key="6">
    <source>
        <dbReference type="SAM" id="MobiDB-lite"/>
    </source>
</evidence>
<dbReference type="RefSeq" id="WP_131800100.1">
    <property type="nucleotide sequence ID" value="NZ_FNLK01000014.1"/>
</dbReference>
<reference evidence="8 9" key="1">
    <citation type="submission" date="2020-12" db="EMBL/GenBank/DDBJ databases">
        <title>FDA dAtabase for Regulatory Grade micrObial Sequences (FDA-ARGOS): Supporting development and validation of Infectious Disease Dx tests.</title>
        <authorList>
            <person name="Sproer C."/>
            <person name="Gronow S."/>
            <person name="Severitt S."/>
            <person name="Schroder I."/>
            <person name="Tallon L."/>
            <person name="Sadzewicz L."/>
            <person name="Zhao X."/>
            <person name="Boylan J."/>
            <person name="Ott S."/>
            <person name="Bowen H."/>
            <person name="Vavikolanu K."/>
            <person name="Mehta A."/>
            <person name="Aluvathingal J."/>
            <person name="Nadendla S."/>
            <person name="Lowell S."/>
            <person name="Myers T."/>
            <person name="Yan Y."/>
            <person name="Sichtig H."/>
        </authorList>
    </citation>
    <scope>NUCLEOTIDE SEQUENCE [LARGE SCALE GENOMIC DNA]</scope>
    <source>
        <strain evidence="8 9">FDAARGOS_985</strain>
    </source>
</reference>
<keyword evidence="3" id="KW-0378">Hydrolase</keyword>
<dbReference type="PROSITE" id="PS51892">
    <property type="entry name" value="SUBTILASE"/>
    <property type="match status" value="1"/>
</dbReference>
<keyword evidence="9" id="KW-1185">Reference proteome</keyword>
<dbReference type="InterPro" id="IPR050131">
    <property type="entry name" value="Peptidase_S8_subtilisin-like"/>
</dbReference>
<evidence type="ECO:0000256" key="1">
    <source>
        <dbReference type="ARBA" id="ARBA00011073"/>
    </source>
</evidence>
<evidence type="ECO:0000256" key="4">
    <source>
        <dbReference type="ARBA" id="ARBA00022825"/>
    </source>
</evidence>
<dbReference type="Proteomes" id="UP000595220">
    <property type="component" value="Chromosome"/>
</dbReference>
<dbReference type="SUPFAM" id="SSF52743">
    <property type="entry name" value="Subtilisin-like"/>
    <property type="match status" value="1"/>
</dbReference>
<comment type="caution">
    <text evidence="5">Lacks conserved residue(s) required for the propagation of feature annotation.</text>
</comment>
<evidence type="ECO:0000256" key="5">
    <source>
        <dbReference type="PROSITE-ProRule" id="PRU01240"/>
    </source>
</evidence>
<dbReference type="Gene3D" id="3.40.50.200">
    <property type="entry name" value="Peptidase S8/S53 domain"/>
    <property type="match status" value="1"/>
</dbReference>
<dbReference type="PANTHER" id="PTHR43806:SF11">
    <property type="entry name" value="CEREVISIN-RELATED"/>
    <property type="match status" value="1"/>
</dbReference>
<evidence type="ECO:0000256" key="2">
    <source>
        <dbReference type="ARBA" id="ARBA00022670"/>
    </source>
</evidence>
<comment type="similarity">
    <text evidence="1 5">Belongs to the peptidase S8 family.</text>
</comment>
<feature type="region of interest" description="Disordered" evidence="6">
    <location>
        <begin position="204"/>
        <end position="234"/>
    </location>
</feature>
<keyword evidence="2" id="KW-0645">Protease</keyword>
<dbReference type="PROSITE" id="PS00137">
    <property type="entry name" value="SUBTILASE_HIS"/>
    <property type="match status" value="1"/>
</dbReference>
<evidence type="ECO:0000313" key="8">
    <source>
        <dbReference type="EMBL" id="QQC44731.1"/>
    </source>
</evidence>
<dbReference type="InterPro" id="IPR036852">
    <property type="entry name" value="Peptidase_S8/S53_dom_sf"/>
</dbReference>
<gene>
    <name evidence="8" type="ORF">I6H42_04760</name>
</gene>
<dbReference type="GO" id="GO:0006508">
    <property type="term" value="P:proteolysis"/>
    <property type="evidence" value="ECO:0007669"/>
    <property type="project" value="UniProtKB-KW"/>
</dbReference>
<dbReference type="GO" id="GO:0004252">
    <property type="term" value="F:serine-type endopeptidase activity"/>
    <property type="evidence" value="ECO:0007669"/>
    <property type="project" value="InterPro"/>
</dbReference>
<name>A0AAP9YCV9_9ACTO</name>
<evidence type="ECO:0000259" key="7">
    <source>
        <dbReference type="Pfam" id="PF00082"/>
    </source>
</evidence>
<dbReference type="AlphaFoldDB" id="A0AAP9YCV9"/>
<keyword evidence="4" id="KW-0720">Serine protease</keyword>
<feature type="domain" description="Peptidase S8/S53" evidence="7">
    <location>
        <begin position="64"/>
        <end position="170"/>
    </location>
</feature>
<dbReference type="EMBL" id="CP066065">
    <property type="protein sequence ID" value="QQC44731.1"/>
    <property type="molecule type" value="Genomic_DNA"/>
</dbReference>
<dbReference type="PANTHER" id="PTHR43806">
    <property type="entry name" value="PEPTIDASE S8"/>
    <property type="match status" value="1"/>
</dbReference>
<evidence type="ECO:0000256" key="3">
    <source>
        <dbReference type="ARBA" id="ARBA00022801"/>
    </source>
</evidence>
<organism evidence="8 9">
    <name type="scientific">Schaalia meyeri</name>
    <dbReference type="NCBI Taxonomy" id="52773"/>
    <lineage>
        <taxon>Bacteria</taxon>
        <taxon>Bacillati</taxon>
        <taxon>Actinomycetota</taxon>
        <taxon>Actinomycetes</taxon>
        <taxon>Actinomycetales</taxon>
        <taxon>Actinomycetaceae</taxon>
        <taxon>Schaalia</taxon>
    </lineage>
</organism>
<sequence length="265" mass="27871">MGPPPMVNTRTANTITAAHQPYYDSYHLIHTRAKGYPGQGDTGAPELTSPSFTDKIPCAIASSLTSKRHGTAVASVLASPAYGVAPQASVLTYRTAITKTGDIRGDDCRDKHGSAMAGHAAAINRVIKDGAQLISISETGSSDIKWAMAHALSKGVLVVVGAGNNGDDVFSTNSLDRWSGGVGIGAMLNIDPPQCPDENPLVDKARGRATSPTAEEVQQYADGLTSPSEIEGDSSYAYRGLDENQLKAATNIHPTHTATSPRYHW</sequence>